<accession>A0A380W315</accession>
<keyword evidence="2 7" id="KW-0479">Metal-binding</keyword>
<keyword evidence="3 7" id="KW-0378">Hydrolase</keyword>
<evidence type="ECO:0000256" key="1">
    <source>
        <dbReference type="ARBA" id="ARBA00006581"/>
    </source>
</evidence>
<evidence type="ECO:0000256" key="5">
    <source>
        <dbReference type="ARBA" id="ARBA00023080"/>
    </source>
</evidence>
<dbReference type="GO" id="GO:0004170">
    <property type="term" value="F:dUTP diphosphatase activity"/>
    <property type="evidence" value="ECO:0007669"/>
    <property type="project" value="UniProtKB-UniRule"/>
</dbReference>
<dbReference type="PANTHER" id="PTHR11241">
    <property type="entry name" value="DEOXYURIDINE 5'-TRIPHOSPHATE NUCLEOTIDOHYDROLASE"/>
    <property type="match status" value="1"/>
</dbReference>
<dbReference type="OrthoDB" id="9809956at2"/>
<dbReference type="CDD" id="cd07557">
    <property type="entry name" value="trimeric_dUTPase"/>
    <property type="match status" value="1"/>
</dbReference>
<keyword evidence="4 7" id="KW-0460">Magnesium</keyword>
<keyword evidence="5 7" id="KW-0546">Nucleotide metabolism</keyword>
<comment type="function">
    <text evidence="7">This enzyme is involved in nucleotide metabolism: it produces dUMP, the immediate precursor of thymidine nucleotides and it decreases the intracellular concentration of dUTP so that uracil cannot be incorporated into DNA.</text>
</comment>
<comment type="catalytic activity">
    <reaction evidence="6 7">
        <text>dUTP + H2O = dUMP + diphosphate + H(+)</text>
        <dbReference type="Rhea" id="RHEA:10248"/>
        <dbReference type="ChEBI" id="CHEBI:15377"/>
        <dbReference type="ChEBI" id="CHEBI:15378"/>
        <dbReference type="ChEBI" id="CHEBI:33019"/>
        <dbReference type="ChEBI" id="CHEBI:61555"/>
        <dbReference type="ChEBI" id="CHEBI:246422"/>
        <dbReference type="EC" id="3.6.1.23"/>
    </reaction>
</comment>
<dbReference type="Gene3D" id="2.70.40.10">
    <property type="match status" value="1"/>
</dbReference>
<dbReference type="EMBL" id="UIGB01000001">
    <property type="protein sequence ID" value="SUU82893.1"/>
    <property type="molecule type" value="Genomic_DNA"/>
</dbReference>
<dbReference type="RefSeq" id="WP_002717677.1">
    <property type="nucleotide sequence ID" value="NZ_UFSI01000001.1"/>
</dbReference>
<evidence type="ECO:0000256" key="7">
    <source>
        <dbReference type="HAMAP-Rule" id="MF_00116"/>
    </source>
</evidence>
<feature type="binding site" evidence="7">
    <location>
        <begin position="89"/>
        <end position="91"/>
    </location>
    <ligand>
        <name>substrate</name>
    </ligand>
</feature>
<proteinExistence type="inferred from homology"/>
<dbReference type="Pfam" id="PF00692">
    <property type="entry name" value="dUTPase"/>
    <property type="match status" value="1"/>
</dbReference>
<comment type="cofactor">
    <cofactor evidence="7">
        <name>Mg(2+)</name>
        <dbReference type="ChEBI" id="CHEBI:18420"/>
    </cofactor>
</comment>
<evidence type="ECO:0000256" key="2">
    <source>
        <dbReference type="ARBA" id="ARBA00022723"/>
    </source>
</evidence>
<name>A0A380W315_AFIFE</name>
<feature type="binding site" evidence="7">
    <location>
        <begin position="72"/>
        <end position="74"/>
    </location>
    <ligand>
        <name>substrate</name>
    </ligand>
</feature>
<evidence type="ECO:0000256" key="4">
    <source>
        <dbReference type="ARBA" id="ARBA00022842"/>
    </source>
</evidence>
<dbReference type="InterPro" id="IPR029054">
    <property type="entry name" value="dUTPase-like"/>
</dbReference>
<dbReference type="InterPro" id="IPR036157">
    <property type="entry name" value="dUTPase-like_sf"/>
</dbReference>
<dbReference type="SUPFAM" id="SSF51283">
    <property type="entry name" value="dUTPase-like"/>
    <property type="match status" value="1"/>
</dbReference>
<dbReference type="GO" id="GO:0046081">
    <property type="term" value="P:dUTP catabolic process"/>
    <property type="evidence" value="ECO:0007669"/>
    <property type="project" value="InterPro"/>
</dbReference>
<dbReference type="GO" id="GO:0000287">
    <property type="term" value="F:magnesium ion binding"/>
    <property type="evidence" value="ECO:0007669"/>
    <property type="project" value="UniProtKB-UniRule"/>
</dbReference>
<dbReference type="NCBIfam" id="TIGR00576">
    <property type="entry name" value="dut"/>
    <property type="match status" value="1"/>
</dbReference>
<dbReference type="GO" id="GO:0006226">
    <property type="term" value="P:dUMP biosynthetic process"/>
    <property type="evidence" value="ECO:0007669"/>
    <property type="project" value="UniProtKB-UniRule"/>
</dbReference>
<sequence>MTKPLRIAVTQLPHGQGLALPAYQTEHAAGLDLLAAVPEDKPVVLAPGDRALVPTGLAMALPAGYEAQVRPRSGLAVKHGVTVLNSPGTIDADYRGEIGVPLINHGREAFTIKRGERIAQMVVAPVVQISFETIGELPSSARGQGGFGSTGR</sequence>
<protein>
    <recommendedName>
        <fullName evidence="7">Deoxyuridine 5'-triphosphate nucleotidohydrolase</fullName>
        <shortName evidence="7">dUTPase</shortName>
        <ecNumber evidence="7">3.6.1.23</ecNumber>
    </recommendedName>
    <alternativeName>
        <fullName evidence="7">dUTP pyrophosphatase</fullName>
    </alternativeName>
</protein>
<reference evidence="9 10" key="1">
    <citation type="submission" date="2018-06" db="EMBL/GenBank/DDBJ databases">
        <authorList>
            <consortium name="Pathogen Informatics"/>
            <person name="Doyle S."/>
        </authorList>
    </citation>
    <scope>NUCLEOTIDE SEQUENCE [LARGE SCALE GENOMIC DNA]</scope>
    <source>
        <strain evidence="9 10">NCTC12722</strain>
    </source>
</reference>
<evidence type="ECO:0000256" key="6">
    <source>
        <dbReference type="ARBA" id="ARBA00047686"/>
    </source>
</evidence>
<comment type="similarity">
    <text evidence="1 7">Belongs to the dUTPase family.</text>
</comment>
<comment type="pathway">
    <text evidence="7">Pyrimidine metabolism; dUMP biosynthesis; dUMP from dCTP (dUTP route): step 2/2.</text>
</comment>
<evidence type="ECO:0000256" key="3">
    <source>
        <dbReference type="ARBA" id="ARBA00022801"/>
    </source>
</evidence>
<feature type="domain" description="dUTPase-like" evidence="8">
    <location>
        <begin position="20"/>
        <end position="151"/>
    </location>
</feature>
<dbReference type="Proteomes" id="UP000254343">
    <property type="component" value="Unassembled WGS sequence"/>
</dbReference>
<dbReference type="InterPro" id="IPR008181">
    <property type="entry name" value="dUTPase"/>
</dbReference>
<comment type="caution">
    <text evidence="7">Lacks conserved residue(s) required for the propagation of feature annotation.</text>
</comment>
<dbReference type="UniPathway" id="UPA00610">
    <property type="reaction ID" value="UER00666"/>
</dbReference>
<dbReference type="NCBIfam" id="NF001862">
    <property type="entry name" value="PRK00601.1"/>
    <property type="match status" value="1"/>
</dbReference>
<evidence type="ECO:0000313" key="9">
    <source>
        <dbReference type="EMBL" id="SUU82893.1"/>
    </source>
</evidence>
<organism evidence="9 10">
    <name type="scientific">Afipia felis</name>
    <name type="common">Cat scratch disease bacillus</name>
    <dbReference type="NCBI Taxonomy" id="1035"/>
    <lineage>
        <taxon>Bacteria</taxon>
        <taxon>Pseudomonadati</taxon>
        <taxon>Pseudomonadota</taxon>
        <taxon>Alphaproteobacteria</taxon>
        <taxon>Hyphomicrobiales</taxon>
        <taxon>Nitrobacteraceae</taxon>
        <taxon>Afipia</taxon>
    </lineage>
</organism>
<dbReference type="HAMAP" id="MF_00116">
    <property type="entry name" value="dUTPase_bact"/>
    <property type="match status" value="1"/>
</dbReference>
<feature type="binding site" evidence="7">
    <location>
        <position position="85"/>
    </location>
    <ligand>
        <name>substrate</name>
    </ligand>
</feature>
<dbReference type="FunFam" id="2.70.40.10:FF:000002">
    <property type="entry name" value="dUTP diphosphatase"/>
    <property type="match status" value="1"/>
</dbReference>
<dbReference type="EC" id="3.6.1.23" evidence="7"/>
<dbReference type="PANTHER" id="PTHR11241:SF0">
    <property type="entry name" value="DEOXYURIDINE 5'-TRIPHOSPHATE NUCLEOTIDOHYDROLASE"/>
    <property type="match status" value="1"/>
</dbReference>
<evidence type="ECO:0000313" key="10">
    <source>
        <dbReference type="Proteomes" id="UP000254343"/>
    </source>
</evidence>
<dbReference type="InterPro" id="IPR033704">
    <property type="entry name" value="dUTPase_trimeric"/>
</dbReference>
<dbReference type="AlphaFoldDB" id="A0A380W315"/>
<evidence type="ECO:0000259" key="8">
    <source>
        <dbReference type="Pfam" id="PF00692"/>
    </source>
</evidence>
<gene>
    <name evidence="7 9" type="primary">dut</name>
    <name evidence="9" type="ORF">NCTC12722_00050</name>
</gene>